<keyword evidence="16" id="KW-0865">Zymogen</keyword>
<comment type="caution">
    <text evidence="23">The sequence shown here is derived from an EMBL/GenBank/DDBJ whole genome shotgun (WGS) entry which is preliminary data.</text>
</comment>
<dbReference type="Pfam" id="PF04389">
    <property type="entry name" value="Peptidase_M28"/>
    <property type="match status" value="1"/>
</dbReference>
<dbReference type="Gene3D" id="3.40.630.10">
    <property type="entry name" value="Zn peptidases"/>
    <property type="match status" value="2"/>
</dbReference>
<gene>
    <name evidence="23" type="ORF">OB69_00585</name>
</gene>
<dbReference type="GO" id="GO:0070573">
    <property type="term" value="F:metallodipeptidase activity"/>
    <property type="evidence" value="ECO:0007669"/>
    <property type="project" value="InterPro"/>
</dbReference>
<keyword evidence="15" id="KW-0482">Metalloprotease</keyword>
<reference evidence="24" key="1">
    <citation type="submission" date="2014-11" db="EMBL/GenBank/DDBJ databases">
        <title>Genome sequencing of Roseivirga sp. D-25.</title>
        <authorList>
            <person name="Selvaratnam C."/>
            <person name="Thevarajoo S."/>
            <person name="Goh K.M."/>
            <person name="Eee R."/>
            <person name="Chan K.-G."/>
            <person name="Chong C.S."/>
        </authorList>
    </citation>
    <scope>NUCLEOTIDE SEQUENCE [LARGE SCALE GENOMIC DNA]</scope>
    <source>
        <strain evidence="24">D-25</strain>
    </source>
</reference>
<evidence type="ECO:0000256" key="16">
    <source>
        <dbReference type="ARBA" id="ARBA00023145"/>
    </source>
</evidence>
<keyword evidence="8" id="KW-0645">Protease</keyword>
<dbReference type="GO" id="GO:0006508">
    <property type="term" value="P:proteolysis"/>
    <property type="evidence" value="ECO:0007669"/>
    <property type="project" value="UniProtKB-KW"/>
</dbReference>
<evidence type="ECO:0000256" key="19">
    <source>
        <dbReference type="ARBA" id="ARBA00025833"/>
    </source>
</evidence>
<evidence type="ECO:0000256" key="13">
    <source>
        <dbReference type="ARBA" id="ARBA00022833"/>
    </source>
</evidence>
<evidence type="ECO:0000256" key="8">
    <source>
        <dbReference type="ARBA" id="ARBA00022670"/>
    </source>
</evidence>
<evidence type="ECO:0000256" key="10">
    <source>
        <dbReference type="ARBA" id="ARBA00022729"/>
    </source>
</evidence>
<evidence type="ECO:0000256" key="7">
    <source>
        <dbReference type="ARBA" id="ARBA00022645"/>
    </source>
</evidence>
<keyword evidence="13" id="KW-0862">Zinc</keyword>
<evidence type="ECO:0000256" key="17">
    <source>
        <dbReference type="ARBA" id="ARBA00023180"/>
    </source>
</evidence>
<dbReference type="GO" id="GO:0004180">
    <property type="term" value="F:carboxypeptidase activity"/>
    <property type="evidence" value="ECO:0007669"/>
    <property type="project" value="UniProtKB-KW"/>
</dbReference>
<feature type="chain" id="PRO_5005580680" description="Carboxypeptidase Q" evidence="21">
    <location>
        <begin position="19"/>
        <end position="508"/>
    </location>
</feature>
<feature type="domain" description="Peptidase M28" evidence="22">
    <location>
        <begin position="290"/>
        <end position="489"/>
    </location>
</feature>
<evidence type="ECO:0000256" key="14">
    <source>
        <dbReference type="ARBA" id="ARBA00023034"/>
    </source>
</evidence>
<evidence type="ECO:0000256" key="6">
    <source>
        <dbReference type="ARBA" id="ARBA00022525"/>
    </source>
</evidence>
<evidence type="ECO:0000313" key="23">
    <source>
        <dbReference type="EMBL" id="KOF04592.1"/>
    </source>
</evidence>
<comment type="subunit">
    <text evidence="19">Homodimer. The monomeric form is inactive while the homodimer is active.</text>
</comment>
<keyword evidence="17" id="KW-0325">Glycoprotein</keyword>
<sequence>MRISAVLGFLFLGLQALAQNTQVDYESIYKIKDEGFNNSQVMDIAWNLTDRIGPRLTGSEGLKKAYDWTSQKYKDWGLTNVKVEAWGDFGPGWEVDKNYLAMTVPYYQAMIAIPKAWTPGTGKEITAEVVYVEINSEEDLAKYKGNLKGKVVLMPTTINAENGFEADAHRYTEEELEGLTKVTVRGGGGGGNFSASRMSEFRRASNLRRAAYTMLKEEGVAMILNTSRGGGQGTFFTSNGSRNDDSALPEMEMAPEHYNRMVRLLQKGEKVMVEAETKTRFLKNDTKGYNVLGEIQGSDAKLKNEVVMLGAHLDSWFAGTGATDNAAGSAVMMEAMRILKESGVKLRRTVRIALWSGEEQGIFGSRNYAQNTFMTDKKPNAAHQNFSAYYNMDNGTGAIRGIYLQGNEATKGLFEEWFKPFHDIGASTITVNNTGGTDHLAFDGIGLPGFQFIQDPIAYSTRTHHTNMDVFEALEEVDLKKNAVIIAALVMQTANMDAKMPRKPKEFK</sequence>
<keyword evidence="7" id="KW-0121">Carboxypeptidase</keyword>
<dbReference type="InterPro" id="IPR039866">
    <property type="entry name" value="CPQ"/>
</dbReference>
<evidence type="ECO:0000256" key="21">
    <source>
        <dbReference type="SAM" id="SignalP"/>
    </source>
</evidence>
<dbReference type="EMBL" id="JSVA01000001">
    <property type="protein sequence ID" value="KOF04592.1"/>
    <property type="molecule type" value="Genomic_DNA"/>
</dbReference>
<evidence type="ECO:0000256" key="5">
    <source>
        <dbReference type="ARBA" id="ARBA00014116"/>
    </source>
</evidence>
<dbReference type="GO" id="GO:0005576">
    <property type="term" value="C:extracellular region"/>
    <property type="evidence" value="ECO:0007669"/>
    <property type="project" value="UniProtKB-SubCell"/>
</dbReference>
<accession>A0A0L8AQZ1</accession>
<organism evidence="23 24">
    <name type="scientific">Roseivirga seohaensis subsp. aquiponti</name>
    <dbReference type="NCBI Taxonomy" id="1566026"/>
    <lineage>
        <taxon>Bacteria</taxon>
        <taxon>Pseudomonadati</taxon>
        <taxon>Bacteroidota</taxon>
        <taxon>Cytophagia</taxon>
        <taxon>Cytophagales</taxon>
        <taxon>Roseivirgaceae</taxon>
        <taxon>Roseivirga</taxon>
    </lineage>
</organism>
<evidence type="ECO:0000259" key="22">
    <source>
        <dbReference type="Pfam" id="PF04389"/>
    </source>
</evidence>
<keyword evidence="12" id="KW-0256">Endoplasmic reticulum</keyword>
<evidence type="ECO:0000256" key="3">
    <source>
        <dbReference type="ARBA" id="ARBA00004555"/>
    </source>
</evidence>
<keyword evidence="18" id="KW-0458">Lysosome</keyword>
<keyword evidence="14" id="KW-0333">Golgi apparatus</keyword>
<evidence type="ECO:0000256" key="20">
    <source>
        <dbReference type="ARBA" id="ARBA00033328"/>
    </source>
</evidence>
<protein>
    <recommendedName>
        <fullName evidence="5">Carboxypeptidase Q</fullName>
    </recommendedName>
    <alternativeName>
        <fullName evidence="20">Plasma glutamate carboxypeptidase</fullName>
    </alternativeName>
</protein>
<keyword evidence="10 21" id="KW-0732">Signal</keyword>
<evidence type="ECO:0000256" key="4">
    <source>
        <dbReference type="ARBA" id="ARBA00004613"/>
    </source>
</evidence>
<name>A0A0L8AQZ1_9BACT</name>
<dbReference type="RefSeq" id="WP_053221743.1">
    <property type="nucleotide sequence ID" value="NZ_JSVA01000001.1"/>
</dbReference>
<evidence type="ECO:0000256" key="1">
    <source>
        <dbReference type="ARBA" id="ARBA00004240"/>
    </source>
</evidence>
<dbReference type="PANTHER" id="PTHR12053:SF3">
    <property type="entry name" value="CARBOXYPEPTIDASE Q"/>
    <property type="match status" value="1"/>
</dbReference>
<evidence type="ECO:0000256" key="9">
    <source>
        <dbReference type="ARBA" id="ARBA00022723"/>
    </source>
</evidence>
<evidence type="ECO:0000256" key="18">
    <source>
        <dbReference type="ARBA" id="ARBA00023228"/>
    </source>
</evidence>
<keyword evidence="6" id="KW-0964">Secreted</keyword>
<dbReference type="GO" id="GO:0005764">
    <property type="term" value="C:lysosome"/>
    <property type="evidence" value="ECO:0007669"/>
    <property type="project" value="UniProtKB-SubCell"/>
</dbReference>
<dbReference type="OrthoDB" id="9769665at2"/>
<evidence type="ECO:0000256" key="15">
    <source>
        <dbReference type="ARBA" id="ARBA00023049"/>
    </source>
</evidence>
<feature type="signal peptide" evidence="21">
    <location>
        <begin position="1"/>
        <end position="18"/>
    </location>
</feature>
<comment type="subcellular location">
    <subcellularLocation>
        <location evidence="1">Endoplasmic reticulum</location>
    </subcellularLocation>
    <subcellularLocation>
        <location evidence="3">Golgi apparatus</location>
    </subcellularLocation>
    <subcellularLocation>
        <location evidence="2">Lysosome</location>
    </subcellularLocation>
    <subcellularLocation>
        <location evidence="4">Secreted</location>
    </subcellularLocation>
</comment>
<keyword evidence="9" id="KW-0479">Metal-binding</keyword>
<evidence type="ECO:0000256" key="2">
    <source>
        <dbReference type="ARBA" id="ARBA00004371"/>
    </source>
</evidence>
<evidence type="ECO:0000256" key="12">
    <source>
        <dbReference type="ARBA" id="ARBA00022824"/>
    </source>
</evidence>
<evidence type="ECO:0000256" key="11">
    <source>
        <dbReference type="ARBA" id="ARBA00022801"/>
    </source>
</evidence>
<dbReference type="GO" id="GO:0046872">
    <property type="term" value="F:metal ion binding"/>
    <property type="evidence" value="ECO:0007669"/>
    <property type="project" value="UniProtKB-KW"/>
</dbReference>
<evidence type="ECO:0000313" key="24">
    <source>
        <dbReference type="Proteomes" id="UP000036908"/>
    </source>
</evidence>
<dbReference type="Proteomes" id="UP000036908">
    <property type="component" value="Unassembled WGS sequence"/>
</dbReference>
<dbReference type="SUPFAM" id="SSF53187">
    <property type="entry name" value="Zn-dependent exopeptidases"/>
    <property type="match status" value="1"/>
</dbReference>
<keyword evidence="11" id="KW-0378">Hydrolase</keyword>
<dbReference type="InterPro" id="IPR007484">
    <property type="entry name" value="Peptidase_M28"/>
</dbReference>
<proteinExistence type="predicted"/>
<dbReference type="PANTHER" id="PTHR12053">
    <property type="entry name" value="PROTEASE FAMILY M28 PLASMA GLUTAMATE CARBOXYPEPTIDASE-RELATED"/>
    <property type="match status" value="1"/>
</dbReference>
<dbReference type="PATRIC" id="fig|1566026.4.peg.124"/>
<dbReference type="AlphaFoldDB" id="A0A0L8AQZ1"/>
<keyword evidence="24" id="KW-1185">Reference proteome</keyword>